<gene>
    <name evidence="3" type="ORF">QE152_g9570</name>
</gene>
<comment type="caution">
    <text evidence="3">The sequence shown here is derived from an EMBL/GenBank/DDBJ whole genome shotgun (WGS) entry which is preliminary data.</text>
</comment>
<reference evidence="3 4" key="1">
    <citation type="journal article" date="2024" name="BMC Genomics">
        <title>De novo assembly and annotation of Popillia japonica's genome with initial clues to its potential as an invasive pest.</title>
        <authorList>
            <person name="Cucini C."/>
            <person name="Boschi S."/>
            <person name="Funari R."/>
            <person name="Cardaioli E."/>
            <person name="Iannotti N."/>
            <person name="Marturano G."/>
            <person name="Paoli F."/>
            <person name="Bruttini M."/>
            <person name="Carapelli A."/>
            <person name="Frati F."/>
            <person name="Nardi F."/>
        </authorList>
    </citation>
    <scope>NUCLEOTIDE SEQUENCE [LARGE SCALE GENOMIC DNA]</scope>
    <source>
        <strain evidence="3">DMR45628</strain>
    </source>
</reference>
<dbReference type="InterPro" id="IPR011604">
    <property type="entry name" value="PDDEXK-like_dom_sf"/>
</dbReference>
<keyword evidence="1" id="KW-0812">Transmembrane</keyword>
<evidence type="ECO:0000259" key="2">
    <source>
        <dbReference type="Pfam" id="PF09588"/>
    </source>
</evidence>
<dbReference type="InterPro" id="IPR051703">
    <property type="entry name" value="NF-kappa-B_Signaling_Reg"/>
</dbReference>
<dbReference type="Pfam" id="PF09588">
    <property type="entry name" value="YqaJ"/>
    <property type="match status" value="1"/>
</dbReference>
<dbReference type="EMBL" id="JASPKY010000083">
    <property type="protein sequence ID" value="KAK9738705.1"/>
    <property type="molecule type" value="Genomic_DNA"/>
</dbReference>
<dbReference type="InterPro" id="IPR019080">
    <property type="entry name" value="YqaJ_viral_recombinase"/>
</dbReference>
<dbReference type="PANTHER" id="PTHR46609">
    <property type="entry name" value="EXONUCLEASE, PHAGE-TYPE/RECB, C-TERMINAL DOMAIN-CONTAINING PROTEIN"/>
    <property type="match status" value="1"/>
</dbReference>
<evidence type="ECO:0000313" key="3">
    <source>
        <dbReference type="EMBL" id="KAK9738705.1"/>
    </source>
</evidence>
<sequence length="200" mass="23462">MLYSKSLSTPAIEYGKRFEDVCRKSFEEETGLLVNMIGLCPDVEHGFLGASPDRLIGEDELIEIKCAYSLHLKNQDIHDAIRDNKQFYLKYNDVGQAVLKTHHNYYYQVQGLLNVTRRKSCYFVVYVDDEKPLFIQKIDRDENFWKTIMLPGLKTFYMGCFLPEVLQHSIHRGIEYDYIPPVSVYLFCILLFVFINLDCF</sequence>
<organism evidence="3 4">
    <name type="scientific">Popillia japonica</name>
    <name type="common">Japanese beetle</name>
    <dbReference type="NCBI Taxonomy" id="7064"/>
    <lineage>
        <taxon>Eukaryota</taxon>
        <taxon>Metazoa</taxon>
        <taxon>Ecdysozoa</taxon>
        <taxon>Arthropoda</taxon>
        <taxon>Hexapoda</taxon>
        <taxon>Insecta</taxon>
        <taxon>Pterygota</taxon>
        <taxon>Neoptera</taxon>
        <taxon>Endopterygota</taxon>
        <taxon>Coleoptera</taxon>
        <taxon>Polyphaga</taxon>
        <taxon>Scarabaeiformia</taxon>
        <taxon>Scarabaeidae</taxon>
        <taxon>Rutelinae</taxon>
        <taxon>Popillia</taxon>
    </lineage>
</organism>
<dbReference type="GO" id="GO:0006281">
    <property type="term" value="P:DNA repair"/>
    <property type="evidence" value="ECO:0007669"/>
    <property type="project" value="UniProtKB-ARBA"/>
</dbReference>
<feature type="transmembrane region" description="Helical" evidence="1">
    <location>
        <begin position="178"/>
        <end position="197"/>
    </location>
</feature>
<evidence type="ECO:0000313" key="4">
    <source>
        <dbReference type="Proteomes" id="UP001458880"/>
    </source>
</evidence>
<dbReference type="Gene3D" id="3.90.320.10">
    <property type="match status" value="1"/>
</dbReference>
<accession>A0AAW1LXL5</accession>
<keyword evidence="4" id="KW-1185">Reference proteome</keyword>
<proteinExistence type="predicted"/>
<dbReference type="PANTHER" id="PTHR46609:SF8">
    <property type="entry name" value="YQAJ VIRAL RECOMBINASE DOMAIN-CONTAINING PROTEIN"/>
    <property type="match status" value="1"/>
</dbReference>
<keyword evidence="1" id="KW-1133">Transmembrane helix</keyword>
<protein>
    <submittedName>
        <fullName evidence="3">YqaJ-like viral recombinase domain</fullName>
    </submittedName>
</protein>
<dbReference type="CDD" id="cd22343">
    <property type="entry name" value="PDDEXK_lambda_exonuclease-like"/>
    <property type="match status" value="1"/>
</dbReference>
<feature type="domain" description="YqaJ viral recombinase" evidence="2">
    <location>
        <begin position="8"/>
        <end position="117"/>
    </location>
</feature>
<evidence type="ECO:0000256" key="1">
    <source>
        <dbReference type="SAM" id="Phobius"/>
    </source>
</evidence>
<dbReference type="Proteomes" id="UP001458880">
    <property type="component" value="Unassembled WGS sequence"/>
</dbReference>
<name>A0AAW1LXL5_POPJA</name>
<dbReference type="InterPro" id="IPR011335">
    <property type="entry name" value="Restrct_endonuc-II-like"/>
</dbReference>
<dbReference type="AlphaFoldDB" id="A0AAW1LXL5"/>
<dbReference type="SUPFAM" id="SSF52980">
    <property type="entry name" value="Restriction endonuclease-like"/>
    <property type="match status" value="1"/>
</dbReference>
<keyword evidence="1" id="KW-0472">Membrane</keyword>